<accession>A0A6B2R015</accession>
<comment type="caution">
    <text evidence="1">The sequence shown here is derived from an EMBL/GenBank/DDBJ whole genome shotgun (WGS) entry which is preliminary data.</text>
</comment>
<dbReference type="GO" id="GO:0016757">
    <property type="term" value="F:glycosyltransferase activity"/>
    <property type="evidence" value="ECO:0007669"/>
    <property type="project" value="TreeGrafter"/>
</dbReference>
<sequence length="438" mass="49080">MKVTQLSTDDFSGGASRAAYRLHVACSLTDVESTMRVLRHQTANDRVVAGRAPRSLEEKIKNRLQTKWREYSTRSFKTDNPIMHSFGQVSAGLVQELNQSQADVLNLHWIVNFLSIQDIGKLTKPLVWTLHDMWAFCGGEHVAPDEPTSRFRQGYLAGNRPAGEAGPDLNRQAWELKRAAWAQQKFQLVTPGHWMAGCVRDSVLFQETPVHVIPNPLEMQHLWRPYPKAFARASLGLDPNKKYVLSGSAGGMPHLKGEDLLKRAMEKIAYEQSQKDRKPAENPSEQIELLIFGQYQPAGVEPWPCPVHWLGPVRDDHIMALIYSAADVMAVPSRQDNLPNTAVEANACGTPVAAFNIGGLPDIVQQQKNGWLAPAFDTDQLAQGILWLLEDQERWQSLSQSSRQLALDRYSPEVIVAQYLNVYEAARQQSGKVSTSRK</sequence>
<organism evidence="1">
    <name type="scientific">Sheuella amnicola</name>
    <dbReference type="NCBI Taxonomy" id="2707330"/>
    <lineage>
        <taxon>Bacteria</taxon>
        <taxon>Pseudomonadati</taxon>
        <taxon>Pseudomonadota</taxon>
        <taxon>Betaproteobacteria</taxon>
        <taxon>Burkholderiales</taxon>
        <taxon>Alcaligenaceae</taxon>
        <taxon>Sheuella</taxon>
    </lineage>
</organism>
<dbReference type="Gene3D" id="3.40.50.2000">
    <property type="entry name" value="Glycogen Phosphorylase B"/>
    <property type="match status" value="1"/>
</dbReference>
<proteinExistence type="predicted"/>
<dbReference type="RefSeq" id="WP_163654702.1">
    <property type="nucleotide sequence ID" value="NZ_JAAGRN010000005.1"/>
</dbReference>
<gene>
    <name evidence="1" type="ORF">G3I67_09640</name>
</gene>
<evidence type="ECO:0000313" key="1">
    <source>
        <dbReference type="EMBL" id="NDY83493.1"/>
    </source>
</evidence>
<dbReference type="SUPFAM" id="SSF53756">
    <property type="entry name" value="UDP-Glycosyltransferase/glycogen phosphorylase"/>
    <property type="match status" value="1"/>
</dbReference>
<dbReference type="EMBL" id="JAAGRN010000005">
    <property type="protein sequence ID" value="NDY83493.1"/>
    <property type="molecule type" value="Genomic_DNA"/>
</dbReference>
<dbReference type="Pfam" id="PF13692">
    <property type="entry name" value="Glyco_trans_1_4"/>
    <property type="match status" value="1"/>
</dbReference>
<dbReference type="PANTHER" id="PTHR12526">
    <property type="entry name" value="GLYCOSYLTRANSFERASE"/>
    <property type="match status" value="1"/>
</dbReference>
<dbReference type="AlphaFoldDB" id="A0A6B2R015"/>
<name>A0A6B2R015_9BURK</name>
<reference evidence="1" key="1">
    <citation type="submission" date="2020-02" db="EMBL/GenBank/DDBJ databases">
        <authorList>
            <person name="Chen W.-M."/>
        </authorList>
    </citation>
    <scope>NUCLEOTIDE SEQUENCE</scope>
    <source>
        <strain evidence="1">NBD-18</strain>
    </source>
</reference>
<keyword evidence="1" id="KW-0808">Transferase</keyword>
<protein>
    <submittedName>
        <fullName evidence="1">Glycosyltransferase</fullName>
    </submittedName>
</protein>
<dbReference type="PANTHER" id="PTHR12526:SF635">
    <property type="entry name" value="GLYCOSYL TRANSFERASE GROUP 1"/>
    <property type="match status" value="1"/>
</dbReference>